<evidence type="ECO:0000256" key="3">
    <source>
        <dbReference type="ARBA" id="ARBA00022692"/>
    </source>
</evidence>
<dbReference type="STRING" id="862908.BMS_2481"/>
<dbReference type="RefSeq" id="WP_014245049.1">
    <property type="nucleotide sequence ID" value="NC_016620.1"/>
</dbReference>
<evidence type="ECO:0000256" key="1">
    <source>
        <dbReference type="ARBA" id="ARBA00004141"/>
    </source>
</evidence>
<evidence type="ECO:0000256" key="2">
    <source>
        <dbReference type="ARBA" id="ARBA00010350"/>
    </source>
</evidence>
<dbReference type="PATRIC" id="fig|862908.3.peg.2365"/>
<dbReference type="HOGENOM" id="CLU_058671_1_0_7"/>
<dbReference type="eggNOG" id="COG0670">
    <property type="taxonomic scope" value="Bacteria"/>
</dbReference>
<dbReference type="PANTHER" id="PTHR23291">
    <property type="entry name" value="BAX INHIBITOR-RELATED"/>
    <property type="match status" value="1"/>
</dbReference>
<keyword evidence="5 6" id="KW-0472">Membrane</keyword>
<feature type="transmembrane region" description="Helical" evidence="6">
    <location>
        <begin position="210"/>
        <end position="232"/>
    </location>
</feature>
<comment type="subcellular location">
    <subcellularLocation>
        <location evidence="1">Membrane</location>
        <topology evidence="1">Multi-pass membrane protein</topology>
    </subcellularLocation>
</comment>
<proteinExistence type="inferred from homology"/>
<organism evidence="7 8">
    <name type="scientific">Halobacteriovorax marinus (strain ATCC BAA-682 / DSM 15412 / SJ)</name>
    <name type="common">Bacteriovorax marinus</name>
    <dbReference type="NCBI Taxonomy" id="862908"/>
    <lineage>
        <taxon>Bacteria</taxon>
        <taxon>Pseudomonadati</taxon>
        <taxon>Bdellovibrionota</taxon>
        <taxon>Bacteriovoracia</taxon>
        <taxon>Bacteriovoracales</taxon>
        <taxon>Halobacteriovoraceae</taxon>
        <taxon>Halobacteriovorax</taxon>
    </lineage>
</organism>
<keyword evidence="3 6" id="KW-0812">Transmembrane</keyword>
<feature type="transmembrane region" description="Helical" evidence="6">
    <location>
        <begin position="24"/>
        <end position="42"/>
    </location>
</feature>
<sequence length="236" mass="26183">MNTYNMTRSEQSISEENARFMSGVYKWMSFGIILTSFISFYVSQSKELVSLIIGNKFIFYGLLIAQLGAVFYLSAKVKTISSMAATIIYLLYAALTGLTLSLIFLIYTSESIQSAFILTAFSFAGLSLFGYVTKRDLGPIGTFCHMALWGMIGFGILTIFFPSLMTSGASKIYGICGVLIFSGLTAYDTQKIKSSNIIGNEGTDEDRKETIYGALTLYLDFINLFLSILRLMGRRK</sequence>
<feature type="transmembrane region" description="Helical" evidence="6">
    <location>
        <begin position="57"/>
        <end position="75"/>
    </location>
</feature>
<dbReference type="KEGG" id="bmx:BMS_2481"/>
<feature type="transmembrane region" description="Helical" evidence="6">
    <location>
        <begin position="87"/>
        <end position="106"/>
    </location>
</feature>
<keyword evidence="8" id="KW-1185">Reference proteome</keyword>
<dbReference type="AlphaFoldDB" id="E1X5F1"/>
<evidence type="ECO:0000256" key="4">
    <source>
        <dbReference type="ARBA" id="ARBA00022989"/>
    </source>
</evidence>
<evidence type="ECO:0000256" key="5">
    <source>
        <dbReference type="ARBA" id="ARBA00023136"/>
    </source>
</evidence>
<reference evidence="8" key="1">
    <citation type="journal article" date="2013" name="ISME J.">
        <title>A small predatory core genome in the divergent marine Bacteriovorax marinus SJ and the terrestrial Bdellovibrio bacteriovorus.</title>
        <authorList>
            <person name="Crossman L.C."/>
            <person name="Chen H."/>
            <person name="Cerdeno-Tarraga A.M."/>
            <person name="Brooks K."/>
            <person name="Quail M.A."/>
            <person name="Pineiro S.A."/>
            <person name="Hobley L."/>
            <person name="Sockett R.E."/>
            <person name="Bentley S.D."/>
            <person name="Parkhill J."/>
            <person name="Williams H.N."/>
            <person name="Stine O.C."/>
        </authorList>
    </citation>
    <scope>NUCLEOTIDE SEQUENCE [LARGE SCALE GENOMIC DNA]</scope>
    <source>
        <strain evidence="8">ATCC BAA-682 / DSM 15412 / SJ</strain>
    </source>
</reference>
<dbReference type="OrthoDB" id="9793828at2"/>
<comment type="similarity">
    <text evidence="2 6">Belongs to the BI1 family.</text>
</comment>
<feature type="transmembrane region" description="Helical" evidence="6">
    <location>
        <begin position="143"/>
        <end position="165"/>
    </location>
</feature>
<protein>
    <submittedName>
        <fullName evidence="7">Transmembrane protein</fullName>
    </submittedName>
</protein>
<feature type="transmembrane region" description="Helical" evidence="6">
    <location>
        <begin position="112"/>
        <end position="131"/>
    </location>
</feature>
<dbReference type="Proteomes" id="UP000008963">
    <property type="component" value="Chromosome"/>
</dbReference>
<dbReference type="InterPro" id="IPR006214">
    <property type="entry name" value="Bax_inhibitor_1-related"/>
</dbReference>
<name>E1X5F1_HALMS</name>
<evidence type="ECO:0000313" key="7">
    <source>
        <dbReference type="EMBL" id="CBW27272.1"/>
    </source>
</evidence>
<dbReference type="GO" id="GO:0005886">
    <property type="term" value="C:plasma membrane"/>
    <property type="evidence" value="ECO:0007669"/>
    <property type="project" value="TreeGrafter"/>
</dbReference>
<gene>
    <name evidence="7" type="ordered locus">BMS_2481</name>
</gene>
<evidence type="ECO:0000313" key="8">
    <source>
        <dbReference type="Proteomes" id="UP000008963"/>
    </source>
</evidence>
<accession>E1X5F1</accession>
<dbReference type="EMBL" id="FQ312005">
    <property type="protein sequence ID" value="CBW27272.1"/>
    <property type="molecule type" value="Genomic_DNA"/>
</dbReference>
<dbReference type="Pfam" id="PF01027">
    <property type="entry name" value="Bax1-I"/>
    <property type="match status" value="1"/>
</dbReference>
<dbReference type="CDD" id="cd10432">
    <property type="entry name" value="BI-1-like_bacterial"/>
    <property type="match status" value="1"/>
</dbReference>
<evidence type="ECO:0000256" key="6">
    <source>
        <dbReference type="RuleBase" id="RU004379"/>
    </source>
</evidence>
<keyword evidence="4 6" id="KW-1133">Transmembrane helix</keyword>
<dbReference type="PANTHER" id="PTHR23291:SF50">
    <property type="entry name" value="PROTEIN LIFEGUARD 4"/>
    <property type="match status" value="1"/>
</dbReference>